<evidence type="ECO:0000313" key="2">
    <source>
        <dbReference type="EMBL" id="OBA25804.1"/>
    </source>
</evidence>
<dbReference type="Proteomes" id="UP000092321">
    <property type="component" value="Unassembled WGS sequence"/>
</dbReference>
<dbReference type="GO" id="GO:0016787">
    <property type="term" value="F:hydrolase activity"/>
    <property type="evidence" value="ECO:0007669"/>
    <property type="project" value="UniProtKB-KW"/>
</dbReference>
<keyword evidence="3" id="KW-1185">Reference proteome</keyword>
<organism evidence="2 3">
    <name type="scientific">Hanseniaspora valbyensis NRRL Y-1626</name>
    <dbReference type="NCBI Taxonomy" id="766949"/>
    <lineage>
        <taxon>Eukaryota</taxon>
        <taxon>Fungi</taxon>
        <taxon>Dikarya</taxon>
        <taxon>Ascomycota</taxon>
        <taxon>Saccharomycotina</taxon>
        <taxon>Saccharomycetes</taxon>
        <taxon>Saccharomycodales</taxon>
        <taxon>Saccharomycodaceae</taxon>
        <taxon>Hanseniaspora</taxon>
    </lineage>
</organism>
<dbReference type="PANTHER" id="PTHR17630:SF44">
    <property type="entry name" value="PROTEIN AIM2"/>
    <property type="match status" value="1"/>
</dbReference>
<dbReference type="EMBL" id="LXPE01000043">
    <property type="protein sequence ID" value="OBA25804.1"/>
    <property type="molecule type" value="Genomic_DNA"/>
</dbReference>
<dbReference type="InterPro" id="IPR002925">
    <property type="entry name" value="Dienelactn_hydro"/>
</dbReference>
<feature type="domain" description="Dienelactone hydrolase" evidence="1">
    <location>
        <begin position="32"/>
        <end position="247"/>
    </location>
</feature>
<keyword evidence="2" id="KW-0378">Hydrolase</keyword>
<dbReference type="InterPro" id="IPR029058">
    <property type="entry name" value="AB_hydrolase_fold"/>
</dbReference>
<dbReference type="OrthoDB" id="17560at2759"/>
<protein>
    <submittedName>
        <fullName evidence="2">Alpha/beta-hydrolase</fullName>
    </submittedName>
</protein>
<dbReference type="Pfam" id="PF01738">
    <property type="entry name" value="DLH"/>
    <property type="match status" value="1"/>
</dbReference>
<sequence>MASYPPSDCCTKGFLHDGTPTGCYIELGDSKIKTYVTKPGFKEDRIIVILPDIFGIYLPNTLMIADQFACKSGYTTYIPDILLNDHIDYSLLVQGKVDINTWKVNHTNEITRPVVEESLKKIKEQNKDKKICVIGYCFGAKFAVQQLNGKDGFADVGAIAHPSGVTIEEVAAISKPILFSCAENDDLFPMENLVATIEKLKENKATYQLDFFSGVSHGFAARGDPSDKNVKYAKEKVFADQTHWFDYHLK</sequence>
<evidence type="ECO:0000313" key="3">
    <source>
        <dbReference type="Proteomes" id="UP000092321"/>
    </source>
</evidence>
<dbReference type="Gene3D" id="3.40.50.1820">
    <property type="entry name" value="alpha/beta hydrolase"/>
    <property type="match status" value="1"/>
</dbReference>
<proteinExistence type="predicted"/>
<evidence type="ECO:0000259" key="1">
    <source>
        <dbReference type="Pfam" id="PF01738"/>
    </source>
</evidence>
<comment type="caution">
    <text evidence="2">The sequence shown here is derived from an EMBL/GenBank/DDBJ whole genome shotgun (WGS) entry which is preliminary data.</text>
</comment>
<name>A0A1B7TAN9_9ASCO</name>
<reference evidence="3" key="1">
    <citation type="journal article" date="2016" name="Proc. Natl. Acad. Sci. U.S.A.">
        <title>Comparative genomics of biotechnologically important yeasts.</title>
        <authorList>
            <person name="Riley R."/>
            <person name="Haridas S."/>
            <person name="Wolfe K.H."/>
            <person name="Lopes M.R."/>
            <person name="Hittinger C.T."/>
            <person name="Goeker M."/>
            <person name="Salamov A.A."/>
            <person name="Wisecaver J.H."/>
            <person name="Long T.M."/>
            <person name="Calvey C.H."/>
            <person name="Aerts A.L."/>
            <person name="Barry K.W."/>
            <person name="Choi C."/>
            <person name="Clum A."/>
            <person name="Coughlan A.Y."/>
            <person name="Deshpande S."/>
            <person name="Douglass A.P."/>
            <person name="Hanson S.J."/>
            <person name="Klenk H.-P."/>
            <person name="LaButti K.M."/>
            <person name="Lapidus A."/>
            <person name="Lindquist E.A."/>
            <person name="Lipzen A.M."/>
            <person name="Meier-Kolthoff J.P."/>
            <person name="Ohm R.A."/>
            <person name="Otillar R.P."/>
            <person name="Pangilinan J.L."/>
            <person name="Peng Y."/>
            <person name="Rokas A."/>
            <person name="Rosa C.A."/>
            <person name="Scheuner C."/>
            <person name="Sibirny A.A."/>
            <person name="Slot J.C."/>
            <person name="Stielow J.B."/>
            <person name="Sun H."/>
            <person name="Kurtzman C.P."/>
            <person name="Blackwell M."/>
            <person name="Grigoriev I.V."/>
            <person name="Jeffries T.W."/>
        </authorList>
    </citation>
    <scope>NUCLEOTIDE SEQUENCE [LARGE SCALE GENOMIC DNA]</scope>
    <source>
        <strain evidence="3">NRRL Y-1626</strain>
    </source>
</reference>
<dbReference type="AlphaFoldDB" id="A0A1B7TAN9"/>
<dbReference type="SUPFAM" id="SSF53474">
    <property type="entry name" value="alpha/beta-Hydrolases"/>
    <property type="match status" value="1"/>
</dbReference>
<accession>A0A1B7TAN9</accession>
<dbReference type="PANTHER" id="PTHR17630">
    <property type="entry name" value="DIENELACTONE HYDROLASE"/>
    <property type="match status" value="1"/>
</dbReference>
<gene>
    <name evidence="2" type="ORF">HANVADRAFT_26340</name>
</gene>